<proteinExistence type="predicted"/>
<feature type="compositionally biased region" description="Polar residues" evidence="1">
    <location>
        <begin position="1"/>
        <end position="13"/>
    </location>
</feature>
<evidence type="ECO:0000256" key="1">
    <source>
        <dbReference type="SAM" id="MobiDB-lite"/>
    </source>
</evidence>
<feature type="domain" description="HNH/Endo VII superfamily nuclease toxins" evidence="2">
    <location>
        <begin position="117"/>
        <end position="186"/>
    </location>
</feature>
<organism evidence="3 4">
    <name type="scientific">Pseudomonas fluorescens</name>
    <dbReference type="NCBI Taxonomy" id="294"/>
    <lineage>
        <taxon>Bacteria</taxon>
        <taxon>Pseudomonadati</taxon>
        <taxon>Pseudomonadota</taxon>
        <taxon>Gammaproteobacteria</taxon>
        <taxon>Pseudomonadales</taxon>
        <taxon>Pseudomonadaceae</taxon>
        <taxon>Pseudomonas</taxon>
    </lineage>
</organism>
<protein>
    <recommendedName>
        <fullName evidence="2">HNH/Endo VII superfamily nuclease toxins domain-containing protein</fullName>
    </recommendedName>
</protein>
<evidence type="ECO:0000313" key="3">
    <source>
        <dbReference type="EMBL" id="QJP95028.1"/>
    </source>
</evidence>
<dbReference type="Proteomes" id="UP000501669">
    <property type="component" value="Chromosome"/>
</dbReference>
<reference evidence="3 4" key="1">
    <citation type="submission" date="2018-03" db="EMBL/GenBank/DDBJ databases">
        <title>Complete genome sequence of Pseudomonas fluorescens sp. G7.</title>
        <authorList>
            <person name="Gao C.-H."/>
            <person name="Li Z."/>
            <person name="Cai P."/>
        </authorList>
    </citation>
    <scope>NUCLEOTIDE SEQUENCE [LARGE SCALE GENOMIC DNA]</scope>
    <source>
        <strain evidence="3 4">G7</strain>
    </source>
</reference>
<sequence length="190" mass="21500">MTTTAYTPAKNLTNNAPPKKHNPNKLKRIQNKGSRFITIEKNKSIPFPLRLIFTPHDFHNISKPTGKIKIFLKTKGKTKGDKTKELKGTDLFFAKENKSVPFSVPFSLMTDKSGESILNSDGKPVLTREYQFTRADGSKVVIQDHSAGHQYNEPGNKGDQTAHFNLRPIENTRTGKVPGARDHYYFKEKK</sequence>
<dbReference type="RefSeq" id="WP_169429778.1">
    <property type="nucleotide sequence ID" value="NZ_CP027561.1"/>
</dbReference>
<gene>
    <name evidence="3" type="ORF">C6Y56_10575</name>
</gene>
<dbReference type="EMBL" id="CP027561">
    <property type="protein sequence ID" value="QJP95028.1"/>
    <property type="molecule type" value="Genomic_DNA"/>
</dbReference>
<name>A0A7Z3C4G1_PSEFL</name>
<evidence type="ECO:0000259" key="2">
    <source>
        <dbReference type="Pfam" id="PF15657"/>
    </source>
</evidence>
<dbReference type="InterPro" id="IPR028048">
    <property type="entry name" value="Tox-HNH-EHHH"/>
</dbReference>
<dbReference type="AlphaFoldDB" id="A0A7Z3C4G1"/>
<accession>A0A7Z3C4G1</accession>
<dbReference type="Pfam" id="PF15657">
    <property type="entry name" value="Tox-HNH-EHHH"/>
    <property type="match status" value="1"/>
</dbReference>
<feature type="region of interest" description="Disordered" evidence="1">
    <location>
        <begin position="1"/>
        <end position="26"/>
    </location>
</feature>
<evidence type="ECO:0000313" key="4">
    <source>
        <dbReference type="Proteomes" id="UP000501669"/>
    </source>
</evidence>